<name>A2EEF1_TRIV3</name>
<gene>
    <name evidence="1" type="ORF">TVAG_486040</name>
</gene>
<reference evidence="1" key="2">
    <citation type="journal article" date="2007" name="Science">
        <title>Draft genome sequence of the sexually transmitted pathogen Trichomonas vaginalis.</title>
        <authorList>
            <person name="Carlton J.M."/>
            <person name="Hirt R.P."/>
            <person name="Silva J.C."/>
            <person name="Delcher A.L."/>
            <person name="Schatz M."/>
            <person name="Zhao Q."/>
            <person name="Wortman J.R."/>
            <person name="Bidwell S.L."/>
            <person name="Alsmark U.C.M."/>
            <person name="Besteiro S."/>
            <person name="Sicheritz-Ponten T."/>
            <person name="Noel C.J."/>
            <person name="Dacks J.B."/>
            <person name="Foster P.G."/>
            <person name="Simillion C."/>
            <person name="Van de Peer Y."/>
            <person name="Miranda-Saavedra D."/>
            <person name="Barton G.J."/>
            <person name="Westrop G.D."/>
            <person name="Mueller S."/>
            <person name="Dessi D."/>
            <person name="Fiori P.L."/>
            <person name="Ren Q."/>
            <person name="Paulsen I."/>
            <person name="Zhang H."/>
            <person name="Bastida-Corcuera F.D."/>
            <person name="Simoes-Barbosa A."/>
            <person name="Brown M.T."/>
            <person name="Hayes R.D."/>
            <person name="Mukherjee M."/>
            <person name="Okumura C.Y."/>
            <person name="Schneider R."/>
            <person name="Smith A.J."/>
            <person name="Vanacova S."/>
            <person name="Villalvazo M."/>
            <person name="Haas B.J."/>
            <person name="Pertea M."/>
            <person name="Feldblyum T.V."/>
            <person name="Utterback T.R."/>
            <person name="Shu C.L."/>
            <person name="Osoegawa K."/>
            <person name="de Jong P.J."/>
            <person name="Hrdy I."/>
            <person name="Horvathova L."/>
            <person name="Zubacova Z."/>
            <person name="Dolezal P."/>
            <person name="Malik S.B."/>
            <person name="Logsdon J.M. Jr."/>
            <person name="Henze K."/>
            <person name="Gupta A."/>
            <person name="Wang C.C."/>
            <person name="Dunne R.L."/>
            <person name="Upcroft J.A."/>
            <person name="Upcroft P."/>
            <person name="White O."/>
            <person name="Salzberg S.L."/>
            <person name="Tang P."/>
            <person name="Chiu C.-H."/>
            <person name="Lee Y.-S."/>
            <person name="Embley T.M."/>
            <person name="Coombs G.H."/>
            <person name="Mottram J.C."/>
            <person name="Tachezy J."/>
            <person name="Fraser-Liggett C.M."/>
            <person name="Johnson P.J."/>
        </authorList>
    </citation>
    <scope>NUCLEOTIDE SEQUENCE [LARGE SCALE GENOMIC DNA]</scope>
    <source>
        <strain evidence="1">G3</strain>
    </source>
</reference>
<sequence length="1561" mass="180512">MRSRKHPIQSLLETAAAANTLAGDLHEAIKLTIIPRIPNLDKNQRFELGEDVKNKMKSVDILRKMGFKLVVDEHLFDPVPKELLDSRYSVSIQLLIVFYQSVTWAYDPNHTKTSEELSYISQEIKPILDKVGVAENQLEYCFKKAVKSFFRDPNAKLSEQAALDLLEIFDKSKFFTKKLTKIFSRLVVLSNNITIQTRNALLSFLVHASSEKRPYFINSDLSTIGEVISQNISTLDSKGLMILGYMSKYAPKEIMVTLIQTIPYCLYSLIPSSGKVYNDKPDSRFELIDVFQLPLDFFDMELQSDSLYNFTFPTEFSFSKTALADYSEKIANSLIPLSNFYRDIFFRTCQEIIMHENTGSSITFTCLLILIIEKLMIVTSVSNSYNVITESKLMSMSSQNIFEEIDDDINYGRQKLFKVLCRHSPELIIDLFARFSNSPLLIAEFIVRLFSCNISKFSLKFLVNDGFINCFIASIYQLENYKKPRCIIFDFLSFLLQQNETEYLCLSSSTFSKLYFRFLFNRQVGLKIIPNVKNFYCLQNDIKKFNSSLLFLKKVLDSCAENISKSNEYAPLAHSIIDCILAVMSHHFLDLPFMLSLFEDLIQINKTVLSKNYLLEFLYRLTLQFPMVELKSDSFTTLVEIMMKTEGKEPSDETYDLVGKITNRGSFDTLHYLPILTHIGPSISFALFGQSERFTKILEAFLRMIDLQTSTVYLLHDYGVDSMLIQCFTQDTDIPYVTFCNYVLQINLTEKSSDLAIKLISKIISISCNKNILNHFTQMLQHKHSIKASRLIDESFARSSSYGGTIFALGFLPEQFTIKKVPAEIFNKSFSIKVRFTTDTVLMYKMLGNVFLFKICDEQNSSISVFFCRGQIFAVYDDKDTVTTACLMRTVDSGIWSDFIFSFKILNDPIIKVITFTSLNMSGCSSDMKFVPFVGDTVKVIVGGSDRSQENRQFGQFCSFKIFKGIFSSINDIDDKNTLVFDGSNLPLTNNDIKIDNVTVFARTSNPNILEVASTINYANVLSHLLNLTDINCFDNILSILRQIFTVTIDFDGYERIINFILSHQELICFDTFKKLLITCETLRTDLKEYFYSAIIGNLFIWAKSSKKEFEKIMLYYAKIMRINAKFNVSRYFFFFSDLFGNQGQCRKEKVTRDYFVTFMNKCIIFANVNDAQYLQELIMKNTNNHDIFVVFLNLFVRIDDKTLEKMSGKEQIYQDFVKSINYDVEESSLLFHAIMKLSRYNDLSLILVVVKKLESLQISSQVFNELFCQTYDYPEMSLPLSFLALGLDYKDKKFILTSMADFAMNSSGGNIILEFPYWFVCPILLSIQLGRDIFYSTSSFLASVIERCQTPDQRSELIKNVFLFLVFSGLTTPDRLEILISTFIDEIYEKNNDLTYTLIFVIFNFIFFRFDNQNLSLHLWQKFHDFQYFGDFGSLKSPLPEIKSFSDLNNVLNVNFREYNPIFNLHIDSEHNSWNDAGKSQILLLLIDKVVYEDDFIRHFIPFFTNKSSLEKDEVIKIFNRLDSYVNQNANYFKDAFISFIDSIKISLKSYEDNAEKYLN</sequence>
<organism evidence="1 2">
    <name type="scientific">Trichomonas vaginalis (strain ATCC PRA-98 / G3)</name>
    <dbReference type="NCBI Taxonomy" id="412133"/>
    <lineage>
        <taxon>Eukaryota</taxon>
        <taxon>Metamonada</taxon>
        <taxon>Parabasalia</taxon>
        <taxon>Trichomonadida</taxon>
        <taxon>Trichomonadidae</taxon>
        <taxon>Trichomonas</taxon>
    </lineage>
</organism>
<evidence type="ECO:0000313" key="2">
    <source>
        <dbReference type="Proteomes" id="UP000001542"/>
    </source>
</evidence>
<evidence type="ECO:0000313" key="1">
    <source>
        <dbReference type="EMBL" id="EAY08957.1"/>
    </source>
</evidence>
<evidence type="ECO:0008006" key="3">
    <source>
        <dbReference type="Google" id="ProtNLM"/>
    </source>
</evidence>
<dbReference type="Proteomes" id="UP000001542">
    <property type="component" value="Unassembled WGS sequence"/>
</dbReference>
<dbReference type="KEGG" id="tva:4766868"/>
<keyword evidence="2" id="KW-1185">Reference proteome</keyword>
<proteinExistence type="predicted"/>
<accession>A2EEF1</accession>
<dbReference type="RefSeq" id="XP_001321180.1">
    <property type="nucleotide sequence ID" value="XM_001321145.1"/>
</dbReference>
<protein>
    <recommendedName>
        <fullName evidence="3">Beige/BEACH domain containing protein</fullName>
    </recommendedName>
</protein>
<dbReference type="VEuPathDB" id="TrichDB:TVAGG3_0691380"/>
<reference evidence="1" key="1">
    <citation type="submission" date="2006-10" db="EMBL/GenBank/DDBJ databases">
        <authorList>
            <person name="Amadeo P."/>
            <person name="Zhao Q."/>
            <person name="Wortman J."/>
            <person name="Fraser-Liggett C."/>
            <person name="Carlton J."/>
        </authorList>
    </citation>
    <scope>NUCLEOTIDE SEQUENCE</scope>
    <source>
        <strain evidence="1">G3</strain>
    </source>
</reference>
<dbReference type="InParanoid" id="A2EEF1"/>
<dbReference type="EMBL" id="DS113367">
    <property type="protein sequence ID" value="EAY08957.1"/>
    <property type="molecule type" value="Genomic_DNA"/>
</dbReference>
<dbReference type="VEuPathDB" id="TrichDB:TVAG_486040"/>